<reference evidence="3 4" key="1">
    <citation type="submission" date="2020-04" db="EMBL/GenBank/DDBJ databases">
        <title>Advantages and limits of metagenomic assembly and binning of a giant virus.</title>
        <authorList>
            <person name="Schulz F."/>
            <person name="Andreani J."/>
            <person name="Francis R."/>
            <person name="Boudjemaa H."/>
            <person name="Bou Khalil J.Y."/>
            <person name="Lee J."/>
            <person name="La Scola B."/>
            <person name="Woyke T."/>
        </authorList>
    </citation>
    <scope>NUCLEOTIDE SEQUENCE [LARGE SCALE GENOMIC DNA]</scope>
    <source>
        <strain evidence="3 4">FV1/VV64</strain>
    </source>
</reference>
<name>A0A7D3QU77_9VIRU</name>
<evidence type="ECO:0000313" key="3">
    <source>
        <dbReference type="EMBL" id="QKF93903.1"/>
    </source>
</evidence>
<gene>
    <name evidence="3" type="ORF">Fadolivirus_1_445</name>
</gene>
<proteinExistence type="predicted"/>
<sequence>MSTFKIKHDKTKHTVHINTLDETHKKIMISFQNRKTLLPKKKKRIQTLKSQLQALENIDASKYTTDDIKKRSYLKTEIKTLENEIYDIENNLSELDYYCKTEDIIMDYYQLTDIDDHILYEDNPELSNEKNNGDANNNTENKNLDALDMLNIINKNRRKPKKVTKRRKKRVVQTQQSSILDFLSGNVTSTTQTTVTETEEDEVTETETEFETESSASIIQPQIVEKVKNKAELLDQYMMLIDSDYVCDKKKMFHPIRKCDKCNIEQTLINSEGIFVCQQCGEFEIIIIDSEKPNYKEAVTDAKPGYPYKRINHLNISIFVYFFF</sequence>
<dbReference type="EMBL" id="MT418680">
    <property type="protein sequence ID" value="QKF93903.1"/>
    <property type="molecule type" value="Genomic_DNA"/>
</dbReference>
<dbReference type="Proteomes" id="UP001162001">
    <property type="component" value="Segment"/>
</dbReference>
<keyword evidence="4" id="KW-1185">Reference proteome</keyword>
<keyword evidence="1" id="KW-0175">Coiled coil</keyword>
<accession>A0A7D3QU77</accession>
<evidence type="ECO:0000313" key="4">
    <source>
        <dbReference type="Proteomes" id="UP001162001"/>
    </source>
</evidence>
<evidence type="ECO:0000256" key="1">
    <source>
        <dbReference type="SAM" id="Coils"/>
    </source>
</evidence>
<protein>
    <submittedName>
        <fullName evidence="3">VLTF3 late transcription factor</fullName>
    </submittedName>
</protein>
<feature type="coiled-coil region" evidence="1">
    <location>
        <begin position="38"/>
        <end position="91"/>
    </location>
</feature>
<evidence type="ECO:0000256" key="2">
    <source>
        <dbReference type="SAM" id="MobiDB-lite"/>
    </source>
</evidence>
<organism evidence="3 4">
    <name type="scientific">Fadolivirus FV1/VV64</name>
    <dbReference type="NCBI Taxonomy" id="3070911"/>
    <lineage>
        <taxon>Viruses</taxon>
        <taxon>Varidnaviria</taxon>
        <taxon>Bamfordvirae</taxon>
        <taxon>Nucleocytoviricota</taxon>
        <taxon>Megaviricetes</taxon>
        <taxon>Imitervirales</taxon>
        <taxon>Mimiviridae</taxon>
        <taxon>Klosneuvirinae</taxon>
        <taxon>Fadolivirus</taxon>
        <taxon>Fadolivirus algeromassiliense</taxon>
    </lineage>
</organism>
<feature type="region of interest" description="Disordered" evidence="2">
    <location>
        <begin position="123"/>
        <end position="142"/>
    </location>
</feature>